<evidence type="ECO:0000313" key="2">
    <source>
        <dbReference type="EMBL" id="OHV23222.1"/>
    </source>
</evidence>
<gene>
    <name evidence="2" type="ORF">BBK14_24160</name>
</gene>
<evidence type="ECO:0000313" key="3">
    <source>
        <dbReference type="Proteomes" id="UP000179769"/>
    </source>
</evidence>
<reference evidence="3" key="1">
    <citation type="submission" date="2016-07" db="EMBL/GenBank/DDBJ databases">
        <title>Frankia sp. NRRL B-16219 Genome sequencing.</title>
        <authorList>
            <person name="Ghodhbane-Gtari F."/>
            <person name="Swanson E."/>
            <person name="Gueddou A."/>
            <person name="Louati M."/>
            <person name="Nouioui I."/>
            <person name="Hezbri K."/>
            <person name="Abebe-Akele F."/>
            <person name="Simpson S."/>
            <person name="Morris K."/>
            <person name="Thomas K."/>
            <person name="Gtari M."/>
            <person name="Tisa L.S."/>
        </authorList>
    </citation>
    <scope>NUCLEOTIDE SEQUENCE [LARGE SCALE GENOMIC DNA]</scope>
    <source>
        <strain evidence="3">NRRL B-16219</strain>
    </source>
</reference>
<comment type="caution">
    <text evidence="2">The sequence shown here is derived from an EMBL/GenBank/DDBJ whole genome shotgun (WGS) entry which is preliminary data.</text>
</comment>
<dbReference type="Proteomes" id="UP000179769">
    <property type="component" value="Unassembled WGS sequence"/>
</dbReference>
<dbReference type="EMBL" id="MAXA01000240">
    <property type="protein sequence ID" value="OHV23222.1"/>
    <property type="molecule type" value="Genomic_DNA"/>
</dbReference>
<keyword evidence="3" id="KW-1185">Reference proteome</keyword>
<feature type="region of interest" description="Disordered" evidence="1">
    <location>
        <begin position="50"/>
        <end position="81"/>
    </location>
</feature>
<accession>A0A1S1PR71</accession>
<evidence type="ECO:0000256" key="1">
    <source>
        <dbReference type="SAM" id="MobiDB-lite"/>
    </source>
</evidence>
<proteinExistence type="predicted"/>
<name>A0A1S1PR71_9ACTN</name>
<dbReference type="AlphaFoldDB" id="A0A1S1PR71"/>
<protein>
    <submittedName>
        <fullName evidence="2">Uncharacterized protein</fullName>
    </submittedName>
</protein>
<sequence>MFGVAGRPAIGRPATAVAGMEQVAGMERPAWNRMDWPSVVTVRSSFLAKSGQAPSPAIAAPPPPYERPASVVRVTGRRGRS</sequence>
<organism evidence="2 3">
    <name type="scientific">Parafrankia soli</name>
    <dbReference type="NCBI Taxonomy" id="2599596"/>
    <lineage>
        <taxon>Bacteria</taxon>
        <taxon>Bacillati</taxon>
        <taxon>Actinomycetota</taxon>
        <taxon>Actinomycetes</taxon>
        <taxon>Frankiales</taxon>
        <taxon>Frankiaceae</taxon>
        <taxon>Parafrankia</taxon>
    </lineage>
</organism>